<feature type="signal peptide" evidence="10">
    <location>
        <begin position="1"/>
        <end position="21"/>
    </location>
</feature>
<keyword evidence="8" id="KW-0325">Glycoprotein</keyword>
<dbReference type="Proteomes" id="UP000075809">
    <property type="component" value="Unassembled WGS sequence"/>
</dbReference>
<evidence type="ECO:0000256" key="2">
    <source>
        <dbReference type="ARBA" id="ARBA00009643"/>
    </source>
</evidence>
<keyword evidence="7 9" id="KW-0472">Membrane</keyword>
<evidence type="ECO:0000256" key="5">
    <source>
        <dbReference type="ARBA" id="ARBA00022989"/>
    </source>
</evidence>
<evidence type="ECO:0000256" key="9">
    <source>
        <dbReference type="SAM" id="Phobius"/>
    </source>
</evidence>
<dbReference type="KEGG" id="mzt:108730154"/>
<dbReference type="GO" id="GO:0000139">
    <property type="term" value="C:Golgi membrane"/>
    <property type="evidence" value="ECO:0007669"/>
    <property type="project" value="UniProtKB-SubCell"/>
</dbReference>
<evidence type="ECO:0000256" key="7">
    <source>
        <dbReference type="ARBA" id="ARBA00023136"/>
    </source>
</evidence>
<dbReference type="PANTHER" id="PTHR28652:SF2">
    <property type="entry name" value="TRANSMEMBRANE PROTEIN 59-LIKE PROTEIN"/>
    <property type="match status" value="1"/>
</dbReference>
<accession>A0A151WGW4</accession>
<dbReference type="AlphaFoldDB" id="A0A151WGW4"/>
<name>A0A151WGW4_9HYME</name>
<comment type="subcellular location">
    <subcellularLocation>
        <location evidence="1">Golgi apparatus membrane</location>
        <topology evidence="1">Single-pass type I membrane protein</topology>
    </subcellularLocation>
</comment>
<gene>
    <name evidence="11" type="ORF">ALC60_13835</name>
</gene>
<evidence type="ECO:0000313" key="12">
    <source>
        <dbReference type="Proteomes" id="UP000075809"/>
    </source>
</evidence>
<evidence type="ECO:0000313" key="11">
    <source>
        <dbReference type="EMBL" id="KYQ47089.1"/>
    </source>
</evidence>
<evidence type="ECO:0000256" key="10">
    <source>
        <dbReference type="SAM" id="SignalP"/>
    </source>
</evidence>
<keyword evidence="6" id="KW-0333">Golgi apparatus</keyword>
<dbReference type="STRING" id="64791.A0A151WGW4"/>
<dbReference type="InterPro" id="IPR022065">
    <property type="entry name" value="Uncharacterised_TMEM59"/>
</dbReference>
<evidence type="ECO:0000256" key="8">
    <source>
        <dbReference type="ARBA" id="ARBA00023180"/>
    </source>
</evidence>
<evidence type="ECO:0000256" key="4">
    <source>
        <dbReference type="ARBA" id="ARBA00022729"/>
    </source>
</evidence>
<dbReference type="Pfam" id="PF12280">
    <property type="entry name" value="BSMAP"/>
    <property type="match status" value="1"/>
</dbReference>
<evidence type="ECO:0000256" key="3">
    <source>
        <dbReference type="ARBA" id="ARBA00022692"/>
    </source>
</evidence>
<dbReference type="EMBL" id="KQ983136">
    <property type="protein sequence ID" value="KYQ47089.1"/>
    <property type="molecule type" value="Genomic_DNA"/>
</dbReference>
<keyword evidence="12" id="KW-1185">Reference proteome</keyword>
<feature type="transmembrane region" description="Helical" evidence="9">
    <location>
        <begin position="228"/>
        <end position="250"/>
    </location>
</feature>
<evidence type="ECO:0008006" key="13">
    <source>
        <dbReference type="Google" id="ProtNLM"/>
    </source>
</evidence>
<comment type="similarity">
    <text evidence="2">Belongs to the TMEM59 family.</text>
</comment>
<dbReference type="OrthoDB" id="6371519at2759"/>
<evidence type="ECO:0000256" key="6">
    <source>
        <dbReference type="ARBA" id="ARBA00023034"/>
    </source>
</evidence>
<sequence>MIGNMEIFASLVLLVTELILGDVVNRVTALVSPDILNLKDPCNLCENTLTGFPNSSYIKSCCQRGCRFFNLIDSRYKWEEDRLNGTRNACEASCSEAYINPNDRCICNIGCNFMAKQRVSDLLPLFTIATCMEKNIDILPTPPDIPENDILTDPGLRKELLPKWWDADGFKLPQTHVKTIPMDARTVDYTQASDCSGESKQPASTSKSETFQQAKNILSHIGYLCRKYIIAASAGPFVAISLCAISLYYIKKVQRSYKYKFCKNINFSKDIILFMPNEVVMYKISPPKRHDELSSRSI</sequence>
<keyword evidence="5 9" id="KW-1133">Transmembrane helix</keyword>
<organism evidence="11 12">
    <name type="scientific">Mycetomoellerius zeteki</name>
    <dbReference type="NCBI Taxonomy" id="64791"/>
    <lineage>
        <taxon>Eukaryota</taxon>
        <taxon>Metazoa</taxon>
        <taxon>Ecdysozoa</taxon>
        <taxon>Arthropoda</taxon>
        <taxon>Hexapoda</taxon>
        <taxon>Insecta</taxon>
        <taxon>Pterygota</taxon>
        <taxon>Neoptera</taxon>
        <taxon>Endopterygota</taxon>
        <taxon>Hymenoptera</taxon>
        <taxon>Apocrita</taxon>
        <taxon>Aculeata</taxon>
        <taxon>Formicoidea</taxon>
        <taxon>Formicidae</taxon>
        <taxon>Myrmicinae</taxon>
        <taxon>Mycetomoellerius</taxon>
    </lineage>
</organism>
<proteinExistence type="inferred from homology"/>
<keyword evidence="3 9" id="KW-0812">Transmembrane</keyword>
<dbReference type="PANTHER" id="PTHR28652">
    <property type="entry name" value="TRANSMEMBRANE PROTEIN 59-LIKE PROTEIN"/>
    <property type="match status" value="1"/>
</dbReference>
<feature type="chain" id="PRO_5007591201" description="Transmembrane protein 59" evidence="10">
    <location>
        <begin position="22"/>
        <end position="298"/>
    </location>
</feature>
<protein>
    <recommendedName>
        <fullName evidence="13">Transmembrane protein 59</fullName>
    </recommendedName>
</protein>
<keyword evidence="4 10" id="KW-0732">Signal</keyword>
<reference evidence="11 12" key="1">
    <citation type="submission" date="2015-09" db="EMBL/GenBank/DDBJ databases">
        <title>Trachymyrmex zeteki WGS genome.</title>
        <authorList>
            <person name="Nygaard S."/>
            <person name="Hu H."/>
            <person name="Boomsma J."/>
            <person name="Zhang G."/>
        </authorList>
    </citation>
    <scope>NUCLEOTIDE SEQUENCE [LARGE SCALE GENOMIC DNA]</scope>
    <source>
        <strain evidence="11">Tzet28-1</strain>
        <tissue evidence="11">Whole body</tissue>
    </source>
</reference>
<evidence type="ECO:0000256" key="1">
    <source>
        <dbReference type="ARBA" id="ARBA00004614"/>
    </source>
</evidence>